<sequence>MTETVRLHITPFTPDLLGAVLPVSVRATAQDISFHTIPTFPENNYGYVTLPAMEAEKIKKKLNGSILKGKKFKVDKAHPPKRLRGEAEDEEPSSEQAPSTKKPSKKRRVEEETETGVLEGFELPTDRKVKRGWTESNNDKKDRRRADKKKEKKEKGVKEKKMQARSKYTDKPELLFRTNLPPNRVSDANDESKNSTGKDKDKKKKGSARETTVHEFAKTVTHPSFLRSGEEQQPPTSEFVDGKGWVDGSGNVKEPASDRIRSKEFRPGQVPGAKEKRKAKKIEVAVEPSSESDDWTSSSGSSSDESESESASESESDNDNSDSSSKSSESAVSSDKDTHPPVKASKASASNESDLPTETANVDAKVTGEKQPSQEVHPLEALFKRPAAEEKSKAAEPTSNQFSFFGASEDIESEEETQESAEPQTPFTKKDLQFRGLRSAAPTPDTGLVNRKMKLDEDEDEDDDDDDEEDEEDDDDDDAEIATPSSKFKPLPVKQIPETEFTKWFWEHRGENNRAWKKRRRDAAKEQRQRENRKKNMKGRS</sequence>
<dbReference type="OrthoDB" id="3595585at2759"/>
<feature type="compositionally biased region" description="Basic and acidic residues" evidence="1">
    <location>
        <begin position="255"/>
        <end position="266"/>
    </location>
</feature>
<accession>A0A1L9SGS8</accession>
<proteinExistence type="predicted"/>
<keyword evidence="3" id="KW-1185">Reference proteome</keyword>
<dbReference type="EMBL" id="KV878343">
    <property type="protein sequence ID" value="OJJ46297.1"/>
    <property type="molecule type" value="Genomic_DNA"/>
</dbReference>
<feature type="compositionally biased region" description="Basic and acidic residues" evidence="1">
    <location>
        <begin position="382"/>
        <end position="394"/>
    </location>
</feature>
<feature type="compositionally biased region" description="Acidic residues" evidence="1">
    <location>
        <begin position="304"/>
        <end position="320"/>
    </location>
</feature>
<name>A0A1L9SGS8_9EURO</name>
<evidence type="ECO:0000313" key="2">
    <source>
        <dbReference type="EMBL" id="OJJ46297.1"/>
    </source>
</evidence>
<feature type="compositionally biased region" description="Low complexity" evidence="1">
    <location>
        <begin position="321"/>
        <end position="333"/>
    </location>
</feature>
<dbReference type="VEuPathDB" id="FungiDB:ASPZODRAFT_167284"/>
<evidence type="ECO:0008006" key="4">
    <source>
        <dbReference type="Google" id="ProtNLM"/>
    </source>
</evidence>
<feature type="compositionally biased region" description="Basic and acidic residues" evidence="1">
    <location>
        <begin position="137"/>
        <end position="174"/>
    </location>
</feature>
<feature type="compositionally biased region" description="Polar residues" evidence="1">
    <location>
        <begin position="347"/>
        <end position="360"/>
    </location>
</feature>
<evidence type="ECO:0000313" key="3">
    <source>
        <dbReference type="Proteomes" id="UP000184188"/>
    </source>
</evidence>
<gene>
    <name evidence="2" type="ORF">ASPZODRAFT_167284</name>
</gene>
<dbReference type="AlphaFoldDB" id="A0A1L9SGS8"/>
<feature type="region of interest" description="Disordered" evidence="1">
    <location>
        <begin position="71"/>
        <end position="494"/>
    </location>
</feature>
<dbReference type="RefSeq" id="XP_022580807.1">
    <property type="nucleotide sequence ID" value="XM_022726819.1"/>
</dbReference>
<feature type="compositionally biased region" description="Basic and acidic residues" evidence="1">
    <location>
        <begin position="72"/>
        <end position="86"/>
    </location>
</feature>
<evidence type="ECO:0000256" key="1">
    <source>
        <dbReference type="SAM" id="MobiDB-lite"/>
    </source>
</evidence>
<dbReference type="STRING" id="1073090.A0A1L9SGS8"/>
<feature type="compositionally biased region" description="Acidic residues" evidence="1">
    <location>
        <begin position="456"/>
        <end position="480"/>
    </location>
</feature>
<feature type="region of interest" description="Disordered" evidence="1">
    <location>
        <begin position="514"/>
        <end position="541"/>
    </location>
</feature>
<organism evidence="2 3">
    <name type="scientific">Penicilliopsis zonata CBS 506.65</name>
    <dbReference type="NCBI Taxonomy" id="1073090"/>
    <lineage>
        <taxon>Eukaryota</taxon>
        <taxon>Fungi</taxon>
        <taxon>Dikarya</taxon>
        <taxon>Ascomycota</taxon>
        <taxon>Pezizomycotina</taxon>
        <taxon>Eurotiomycetes</taxon>
        <taxon>Eurotiomycetidae</taxon>
        <taxon>Eurotiales</taxon>
        <taxon>Aspergillaceae</taxon>
        <taxon>Penicilliopsis</taxon>
    </lineage>
</organism>
<reference evidence="3" key="1">
    <citation type="journal article" date="2017" name="Genome Biol.">
        <title>Comparative genomics reveals high biological diversity and specific adaptations in the industrially and medically important fungal genus Aspergillus.</title>
        <authorList>
            <person name="de Vries R.P."/>
            <person name="Riley R."/>
            <person name="Wiebenga A."/>
            <person name="Aguilar-Osorio G."/>
            <person name="Amillis S."/>
            <person name="Uchima C.A."/>
            <person name="Anderluh G."/>
            <person name="Asadollahi M."/>
            <person name="Askin M."/>
            <person name="Barry K."/>
            <person name="Battaglia E."/>
            <person name="Bayram O."/>
            <person name="Benocci T."/>
            <person name="Braus-Stromeyer S.A."/>
            <person name="Caldana C."/>
            <person name="Canovas D."/>
            <person name="Cerqueira G.C."/>
            <person name="Chen F."/>
            <person name="Chen W."/>
            <person name="Choi C."/>
            <person name="Clum A."/>
            <person name="Dos Santos R.A."/>
            <person name="Damasio A.R."/>
            <person name="Diallinas G."/>
            <person name="Emri T."/>
            <person name="Fekete E."/>
            <person name="Flipphi M."/>
            <person name="Freyberg S."/>
            <person name="Gallo A."/>
            <person name="Gournas C."/>
            <person name="Habgood R."/>
            <person name="Hainaut M."/>
            <person name="Harispe M.L."/>
            <person name="Henrissat B."/>
            <person name="Hilden K.S."/>
            <person name="Hope R."/>
            <person name="Hossain A."/>
            <person name="Karabika E."/>
            <person name="Karaffa L."/>
            <person name="Karanyi Z."/>
            <person name="Krasevec N."/>
            <person name="Kuo A."/>
            <person name="Kusch H."/>
            <person name="LaButti K."/>
            <person name="Lagendijk E.L."/>
            <person name="Lapidus A."/>
            <person name="Levasseur A."/>
            <person name="Lindquist E."/>
            <person name="Lipzen A."/>
            <person name="Logrieco A.F."/>
            <person name="MacCabe A."/>
            <person name="Maekelae M.R."/>
            <person name="Malavazi I."/>
            <person name="Melin P."/>
            <person name="Meyer V."/>
            <person name="Mielnichuk N."/>
            <person name="Miskei M."/>
            <person name="Molnar A.P."/>
            <person name="Mule G."/>
            <person name="Ngan C.Y."/>
            <person name="Orejas M."/>
            <person name="Orosz E."/>
            <person name="Ouedraogo J.P."/>
            <person name="Overkamp K.M."/>
            <person name="Park H.-S."/>
            <person name="Perrone G."/>
            <person name="Piumi F."/>
            <person name="Punt P.J."/>
            <person name="Ram A.F."/>
            <person name="Ramon A."/>
            <person name="Rauscher S."/>
            <person name="Record E."/>
            <person name="Riano-Pachon D.M."/>
            <person name="Robert V."/>
            <person name="Roehrig J."/>
            <person name="Ruller R."/>
            <person name="Salamov A."/>
            <person name="Salih N.S."/>
            <person name="Samson R.A."/>
            <person name="Sandor E."/>
            <person name="Sanguinetti M."/>
            <person name="Schuetze T."/>
            <person name="Sepcic K."/>
            <person name="Shelest E."/>
            <person name="Sherlock G."/>
            <person name="Sophianopoulou V."/>
            <person name="Squina F.M."/>
            <person name="Sun H."/>
            <person name="Susca A."/>
            <person name="Todd R.B."/>
            <person name="Tsang A."/>
            <person name="Unkles S.E."/>
            <person name="van de Wiele N."/>
            <person name="van Rossen-Uffink D."/>
            <person name="Oliveira J.V."/>
            <person name="Vesth T.C."/>
            <person name="Visser J."/>
            <person name="Yu J.-H."/>
            <person name="Zhou M."/>
            <person name="Andersen M.R."/>
            <person name="Archer D.B."/>
            <person name="Baker S.E."/>
            <person name="Benoit I."/>
            <person name="Brakhage A.A."/>
            <person name="Braus G.H."/>
            <person name="Fischer R."/>
            <person name="Frisvad J.C."/>
            <person name="Goldman G.H."/>
            <person name="Houbraken J."/>
            <person name="Oakley B."/>
            <person name="Pocsi I."/>
            <person name="Scazzocchio C."/>
            <person name="Seiboth B."/>
            <person name="vanKuyk P.A."/>
            <person name="Wortman J."/>
            <person name="Dyer P.S."/>
            <person name="Grigoriev I.V."/>
        </authorList>
    </citation>
    <scope>NUCLEOTIDE SEQUENCE [LARGE SCALE GENOMIC DNA]</scope>
    <source>
        <strain evidence="3">CBS 506.65</strain>
    </source>
</reference>
<dbReference type="Proteomes" id="UP000184188">
    <property type="component" value="Unassembled WGS sequence"/>
</dbReference>
<feature type="compositionally biased region" description="Basic residues" evidence="1">
    <location>
        <begin position="531"/>
        <end position="541"/>
    </location>
</feature>
<feature type="compositionally biased region" description="Basic and acidic residues" evidence="1">
    <location>
        <begin position="207"/>
        <end position="217"/>
    </location>
</feature>
<protein>
    <recommendedName>
        <fullName evidence="4">Suppressor protein SRP40</fullName>
    </recommendedName>
</protein>
<dbReference type="GeneID" id="34613283"/>
<feature type="compositionally biased region" description="Acidic residues" evidence="1">
    <location>
        <begin position="409"/>
        <end position="419"/>
    </location>
</feature>
<feature type="compositionally biased region" description="Basic and acidic residues" evidence="1">
    <location>
        <begin position="190"/>
        <end position="200"/>
    </location>
</feature>